<dbReference type="EMBL" id="BARS01047519">
    <property type="protein sequence ID" value="GAG28385.1"/>
    <property type="molecule type" value="Genomic_DNA"/>
</dbReference>
<dbReference type="Gene3D" id="3.40.50.2300">
    <property type="match status" value="1"/>
</dbReference>
<protein>
    <recommendedName>
        <fullName evidence="1">Cyclic-phosphate processing Receiver domain-containing protein</fullName>
    </recommendedName>
</protein>
<dbReference type="InterPro" id="IPR011006">
    <property type="entry name" value="CheY-like_superfamily"/>
</dbReference>
<name>X0WCM3_9ZZZZ</name>
<evidence type="ECO:0000259" key="1">
    <source>
        <dbReference type="Pfam" id="PF20274"/>
    </source>
</evidence>
<comment type="caution">
    <text evidence="2">The sequence shown here is derived from an EMBL/GenBank/DDBJ whole genome shotgun (WGS) entry which is preliminary data.</text>
</comment>
<feature type="domain" description="Cyclic-phosphate processing Receiver" evidence="1">
    <location>
        <begin position="3"/>
        <end position="81"/>
    </location>
</feature>
<dbReference type="SUPFAM" id="SSF52172">
    <property type="entry name" value="CheY-like"/>
    <property type="match status" value="1"/>
</dbReference>
<feature type="non-terminal residue" evidence="2">
    <location>
        <position position="82"/>
    </location>
</feature>
<accession>X0WCM3</accession>
<proteinExistence type="predicted"/>
<gene>
    <name evidence="2" type="ORF">S01H1_71365</name>
</gene>
<sequence length="82" mass="9596">MLILFLDDNEQRVQIATDFFEEKQFEGVVLCVAMNAHVAIEYLRLAEEPWDLVMLDHDLGGQVYQNSDEENCGMEVVRYIER</sequence>
<reference evidence="2" key="1">
    <citation type="journal article" date="2014" name="Front. Microbiol.">
        <title>High frequency of phylogenetically diverse reductive dehalogenase-homologous genes in deep subseafloor sedimentary metagenomes.</title>
        <authorList>
            <person name="Kawai M."/>
            <person name="Futagami T."/>
            <person name="Toyoda A."/>
            <person name="Takaki Y."/>
            <person name="Nishi S."/>
            <person name="Hori S."/>
            <person name="Arai W."/>
            <person name="Tsubouchi T."/>
            <person name="Morono Y."/>
            <person name="Uchiyama I."/>
            <person name="Ito T."/>
            <person name="Fujiyama A."/>
            <person name="Inagaki F."/>
            <person name="Takami H."/>
        </authorList>
    </citation>
    <scope>NUCLEOTIDE SEQUENCE</scope>
    <source>
        <strain evidence="2">Expedition CK06-06</strain>
    </source>
</reference>
<dbReference type="Pfam" id="PF20274">
    <property type="entry name" value="cREC_REC"/>
    <property type="match status" value="1"/>
</dbReference>
<dbReference type="InterPro" id="IPR046909">
    <property type="entry name" value="cREC_REC"/>
</dbReference>
<evidence type="ECO:0000313" key="2">
    <source>
        <dbReference type="EMBL" id="GAG28385.1"/>
    </source>
</evidence>
<organism evidence="2">
    <name type="scientific">marine sediment metagenome</name>
    <dbReference type="NCBI Taxonomy" id="412755"/>
    <lineage>
        <taxon>unclassified sequences</taxon>
        <taxon>metagenomes</taxon>
        <taxon>ecological metagenomes</taxon>
    </lineage>
</organism>
<dbReference type="AlphaFoldDB" id="X0WCM3"/>